<feature type="domain" description="ABC3 transporter permease C-terminal" evidence="7">
    <location>
        <begin position="264"/>
        <end position="371"/>
    </location>
</feature>
<feature type="transmembrane region" description="Helical" evidence="6">
    <location>
        <begin position="648"/>
        <end position="669"/>
    </location>
</feature>
<sequence length="781" mass="85373">MEGDKVNSLIVKNDLKRNKLINATLLLFITISAFLATTSVVIGIQTITSITNFFEVAQPPHFLQMHKGEIDETTLTTFMNSDDAVTDWQVQTMLGVFGDQIAVSSEDATFTMSDLRLDVSLIKQNDQKDILLDSNHQKVQLSPGEIGMPALLQTRYDLQLGDQIEIAGKQFTITEFVLDAQMNSPMTSSTRILLSDADYATMLAADFEKEYLIEAYFNQPDEAAAFQTVYENADLPMNGPTITYAIIFLLSALTDIAIVFVLLIVSFILVLIAFICLKYTIMSTLEEEIREIGTMKAIGLSNTDIKNIYMTKYRFLAAIGVMAGLLISNSTNGYFTDHISATFGDSGLSTLALVFSVVAAVVVYTLIILYSKKIVNSIRQLTIVEAFTSNSGFDKNKTKIKDGLHKARNRSVNWLLASREVFYQFKKWAMIFFIMLLAVAMVVVPLNLLSTMQAPEFVTYMGSPYRDILIEIDNSQQMDENFQKTQALLSEDPTVANIQIVKRVSVQTTDSENELLNLHVDTGPGAGEGLKYLNGVAPEMQNEIALSYLNAERTGKAVGEAILLNSGVFTVSGIYQDVTNGGYSAKAVRKFSALPIIQYQLSVDLAEGTDSDEKAAEWANVIKSGVSIDSMQAFIDQTLGGVASQLKAVVVVIALIAAGMVALITGLFLKLRLAQNAAELAILTAIGFSGKDLTKQYLMKIGLVASAGVVAGILLAGLLGETALNFGLAFTGLGIKQVDFIINPFVNYLLVPIVFIVIALFVTWSMLKARKRSSIVAIVNE</sequence>
<evidence type="ECO:0000259" key="7">
    <source>
        <dbReference type="Pfam" id="PF02687"/>
    </source>
</evidence>
<dbReference type="PANTHER" id="PTHR30287:SF2">
    <property type="entry name" value="BLL1001 PROTEIN"/>
    <property type="match status" value="1"/>
</dbReference>
<protein>
    <recommendedName>
        <fullName evidence="7">ABC3 transporter permease C-terminal domain-containing protein</fullName>
    </recommendedName>
</protein>
<gene>
    <name evidence="8" type="ORF">SDC9_71770</name>
</gene>
<evidence type="ECO:0000256" key="5">
    <source>
        <dbReference type="ARBA" id="ARBA00023136"/>
    </source>
</evidence>
<dbReference type="EMBL" id="VSSQ01004459">
    <property type="protein sequence ID" value="MPM25280.1"/>
    <property type="molecule type" value="Genomic_DNA"/>
</dbReference>
<feature type="domain" description="ABC3 transporter permease C-terminal" evidence="7">
    <location>
        <begin position="652"/>
        <end position="772"/>
    </location>
</feature>
<comment type="subcellular location">
    <subcellularLocation>
        <location evidence="1">Cell membrane</location>
        <topology evidence="1">Multi-pass membrane protein</topology>
    </subcellularLocation>
</comment>
<feature type="transmembrane region" description="Helical" evidence="6">
    <location>
        <begin position="20"/>
        <end position="44"/>
    </location>
</feature>
<dbReference type="PANTHER" id="PTHR30287">
    <property type="entry name" value="MEMBRANE COMPONENT OF PREDICTED ABC SUPERFAMILY METABOLITE UPTAKE TRANSPORTER"/>
    <property type="match status" value="1"/>
</dbReference>
<feature type="transmembrane region" description="Helical" evidence="6">
    <location>
        <begin position="428"/>
        <end position="449"/>
    </location>
</feature>
<name>A0A644Y9W5_9ZZZZ</name>
<reference evidence="8" key="1">
    <citation type="submission" date="2019-08" db="EMBL/GenBank/DDBJ databases">
        <authorList>
            <person name="Kucharzyk K."/>
            <person name="Murdoch R.W."/>
            <person name="Higgins S."/>
            <person name="Loffler F."/>
        </authorList>
    </citation>
    <scope>NUCLEOTIDE SEQUENCE</scope>
</reference>
<dbReference type="GO" id="GO:0005886">
    <property type="term" value="C:plasma membrane"/>
    <property type="evidence" value="ECO:0007669"/>
    <property type="project" value="UniProtKB-SubCell"/>
</dbReference>
<dbReference type="AlphaFoldDB" id="A0A644Y9W5"/>
<evidence type="ECO:0000256" key="2">
    <source>
        <dbReference type="ARBA" id="ARBA00022475"/>
    </source>
</evidence>
<evidence type="ECO:0000256" key="3">
    <source>
        <dbReference type="ARBA" id="ARBA00022692"/>
    </source>
</evidence>
<keyword evidence="2" id="KW-1003">Cell membrane</keyword>
<feature type="transmembrane region" description="Helical" evidence="6">
    <location>
        <begin position="244"/>
        <end position="277"/>
    </location>
</feature>
<comment type="caution">
    <text evidence="8">The sequence shown here is derived from an EMBL/GenBank/DDBJ whole genome shotgun (WGS) entry which is preliminary data.</text>
</comment>
<keyword evidence="3 6" id="KW-0812">Transmembrane</keyword>
<dbReference type="InterPro" id="IPR038766">
    <property type="entry name" value="Membrane_comp_ABC_pdt"/>
</dbReference>
<proteinExistence type="predicted"/>
<evidence type="ECO:0000313" key="8">
    <source>
        <dbReference type="EMBL" id="MPM25280.1"/>
    </source>
</evidence>
<evidence type="ECO:0000256" key="6">
    <source>
        <dbReference type="SAM" id="Phobius"/>
    </source>
</evidence>
<feature type="transmembrane region" description="Helical" evidence="6">
    <location>
        <begin position="347"/>
        <end position="370"/>
    </location>
</feature>
<feature type="transmembrane region" description="Helical" evidence="6">
    <location>
        <begin position="740"/>
        <end position="764"/>
    </location>
</feature>
<dbReference type="Pfam" id="PF02687">
    <property type="entry name" value="FtsX"/>
    <property type="match status" value="2"/>
</dbReference>
<organism evidence="8">
    <name type="scientific">bioreactor metagenome</name>
    <dbReference type="NCBI Taxonomy" id="1076179"/>
    <lineage>
        <taxon>unclassified sequences</taxon>
        <taxon>metagenomes</taxon>
        <taxon>ecological metagenomes</taxon>
    </lineage>
</organism>
<keyword evidence="5 6" id="KW-0472">Membrane</keyword>
<feature type="transmembrane region" description="Helical" evidence="6">
    <location>
        <begin position="701"/>
        <end position="720"/>
    </location>
</feature>
<evidence type="ECO:0000256" key="1">
    <source>
        <dbReference type="ARBA" id="ARBA00004651"/>
    </source>
</evidence>
<keyword evidence="4 6" id="KW-1133">Transmembrane helix</keyword>
<feature type="transmembrane region" description="Helical" evidence="6">
    <location>
        <begin position="315"/>
        <end position="335"/>
    </location>
</feature>
<dbReference type="InterPro" id="IPR003838">
    <property type="entry name" value="ABC3_permease_C"/>
</dbReference>
<accession>A0A644Y9W5</accession>
<evidence type="ECO:0000256" key="4">
    <source>
        <dbReference type="ARBA" id="ARBA00022989"/>
    </source>
</evidence>